<organism evidence="3 4">
    <name type="scientific">Streptomyces cyaneochromogenes</name>
    <dbReference type="NCBI Taxonomy" id="2496836"/>
    <lineage>
        <taxon>Bacteria</taxon>
        <taxon>Bacillati</taxon>
        <taxon>Actinomycetota</taxon>
        <taxon>Actinomycetes</taxon>
        <taxon>Kitasatosporales</taxon>
        <taxon>Streptomycetaceae</taxon>
        <taxon>Streptomyces</taxon>
    </lineage>
</organism>
<evidence type="ECO:0000313" key="4">
    <source>
        <dbReference type="Proteomes" id="UP000280298"/>
    </source>
</evidence>
<dbReference type="InterPro" id="IPR050407">
    <property type="entry name" value="Geranylgeranyl_reductase"/>
</dbReference>
<dbReference type="EMBL" id="CP034539">
    <property type="protein sequence ID" value="AZQ38772.1"/>
    <property type="molecule type" value="Genomic_DNA"/>
</dbReference>
<evidence type="ECO:0000313" key="3">
    <source>
        <dbReference type="EMBL" id="AZQ38772.1"/>
    </source>
</evidence>
<dbReference type="AlphaFoldDB" id="A0A3S9MHW3"/>
<name>A0A3S9MHW3_9ACTN</name>
<dbReference type="Proteomes" id="UP000280298">
    <property type="component" value="Chromosome"/>
</dbReference>
<sequence length="449" mass="48057">MPERRTEVYDVVINGASVAGCAAAILYARRGARVALLERRSGMSAHKVLCTHYIQASAYPVMAELGLAEALDGIGAVRNSADYWTKWGWIKPEAETGPGVLPHGYSVRRESLDPLLRRMAAETPGVDLKPGHTVNELIAEGDRVVGVAGTSAEGTFAVRAELVVGADGKDSTVARLAGAPAETADNNRFSYFAYFRGIPHPEGRRSARVYYLDPDNAYVMPNEDGVTVIAAVLSKARLDEFRDDIEGAYRNFVRSLPEGPDIDKAEMISKVIGTVNYPLISRRPSGSGYALIGDAALTSDPLSAVGCAWAMQSASWLVGATSDALLGNGELDTALTAYTERHAMETGAHHHLIADYAQARPFNEIEAFMFEAAARDSRLAQHFHTFGSRLMTLEDFMAPDVVAHAEKVNGWSLSEETLRSLAEGPPVAEAHTAGHGTTSAVAGTEGGAR</sequence>
<dbReference type="InterPro" id="IPR036188">
    <property type="entry name" value="FAD/NAD-bd_sf"/>
</dbReference>
<evidence type="ECO:0000259" key="2">
    <source>
        <dbReference type="Pfam" id="PF01494"/>
    </source>
</evidence>
<protein>
    <submittedName>
        <fullName evidence="3">NAD(P)/FAD-dependent oxidoreductase</fullName>
    </submittedName>
</protein>
<dbReference type="PANTHER" id="PTHR42685">
    <property type="entry name" value="GERANYLGERANYL DIPHOSPHATE REDUCTASE"/>
    <property type="match status" value="1"/>
</dbReference>
<dbReference type="GO" id="GO:0071949">
    <property type="term" value="F:FAD binding"/>
    <property type="evidence" value="ECO:0007669"/>
    <property type="project" value="InterPro"/>
</dbReference>
<accession>A0A3S9MHW3</accession>
<dbReference type="PANTHER" id="PTHR42685:SF22">
    <property type="entry name" value="CONDITIONED MEDIUM FACTOR RECEPTOR 1"/>
    <property type="match status" value="1"/>
</dbReference>
<dbReference type="OrthoDB" id="103324at2"/>
<dbReference type="RefSeq" id="WP_126396425.1">
    <property type="nucleotide sequence ID" value="NZ_CP034539.1"/>
</dbReference>
<dbReference type="PRINTS" id="PR00420">
    <property type="entry name" value="RNGMNOXGNASE"/>
</dbReference>
<feature type="domain" description="FAD-binding" evidence="2">
    <location>
        <begin position="9"/>
        <end position="345"/>
    </location>
</feature>
<feature type="region of interest" description="Disordered" evidence="1">
    <location>
        <begin position="428"/>
        <end position="449"/>
    </location>
</feature>
<dbReference type="KEGG" id="scya:EJ357_39430"/>
<dbReference type="InterPro" id="IPR002938">
    <property type="entry name" value="FAD-bd"/>
</dbReference>
<dbReference type="PROSITE" id="PS51257">
    <property type="entry name" value="PROKAR_LIPOPROTEIN"/>
    <property type="match status" value="1"/>
</dbReference>
<evidence type="ECO:0000256" key="1">
    <source>
        <dbReference type="SAM" id="MobiDB-lite"/>
    </source>
</evidence>
<proteinExistence type="predicted"/>
<keyword evidence="4" id="KW-1185">Reference proteome</keyword>
<dbReference type="Pfam" id="PF01494">
    <property type="entry name" value="FAD_binding_3"/>
    <property type="match status" value="1"/>
</dbReference>
<reference evidence="3 4" key="1">
    <citation type="journal article" date="2019" name="Int. J. Syst. Evol. Microbiol.">
        <title>Streptomyces cyaneochromogenes sp. nov., a blue pigment-producing actinomycete from manganese-contaminated soil.</title>
        <authorList>
            <person name="Tang X."/>
            <person name="Zhao J."/>
            <person name="Li K."/>
            <person name="Chen Z."/>
            <person name="Sun Y."/>
            <person name="Gao J."/>
        </authorList>
    </citation>
    <scope>NUCLEOTIDE SEQUENCE [LARGE SCALE GENOMIC DNA]</scope>
    <source>
        <strain evidence="3 4">MK-45</strain>
    </source>
</reference>
<dbReference type="Gene3D" id="3.50.50.60">
    <property type="entry name" value="FAD/NAD(P)-binding domain"/>
    <property type="match status" value="1"/>
</dbReference>
<gene>
    <name evidence="3" type="ORF">EJ357_39430</name>
</gene>
<dbReference type="SUPFAM" id="SSF51905">
    <property type="entry name" value="FAD/NAD(P)-binding domain"/>
    <property type="match status" value="1"/>
</dbReference>